<organism evidence="1 2">
    <name type="scientific">Pedobacter agri</name>
    <dbReference type="NCBI Taxonomy" id="454586"/>
    <lineage>
        <taxon>Bacteria</taxon>
        <taxon>Pseudomonadati</taxon>
        <taxon>Bacteroidota</taxon>
        <taxon>Sphingobacteriia</taxon>
        <taxon>Sphingobacteriales</taxon>
        <taxon>Sphingobacteriaceae</taxon>
        <taxon>Pedobacter</taxon>
    </lineage>
</organism>
<evidence type="ECO:0000313" key="2">
    <source>
        <dbReference type="Proteomes" id="UP001142592"/>
    </source>
</evidence>
<gene>
    <name evidence="1" type="ORF">OQZ29_08700</name>
</gene>
<name>A0A9X3I912_9SPHI</name>
<dbReference type="RefSeq" id="WP_157258849.1">
    <property type="nucleotide sequence ID" value="NZ_JAPJUH010000002.1"/>
</dbReference>
<accession>A0A9X3I912</accession>
<evidence type="ECO:0000313" key="1">
    <source>
        <dbReference type="EMBL" id="MCX3264820.1"/>
    </source>
</evidence>
<proteinExistence type="predicted"/>
<protein>
    <submittedName>
        <fullName evidence="1">Uncharacterized protein</fullName>
    </submittedName>
</protein>
<reference evidence="1" key="1">
    <citation type="submission" date="2022-11" db="EMBL/GenBank/DDBJ databases">
        <authorList>
            <person name="Graham C."/>
            <person name="Newman J.D."/>
        </authorList>
    </citation>
    <scope>NUCLEOTIDE SEQUENCE</scope>
    <source>
        <strain evidence="1">DSM 19486</strain>
    </source>
</reference>
<sequence length="778" mass="88882">MFNLYEKEDQFRLVTDSGSFIISEPVGWDKVNFVLKRDSSTHGVDFDYSDGSIQLSFTEVSGRQIILDEMKKKGTDAKIILQFGFIIGQTFIVDYEGDLDLNSPAKTTFNSVDCSVKRKTFDDKIETRYETPVTLTAVKTIDGSTMPVLNGIVLPLHSKSIIERYLLDKSYDASQHQIFSYPRDSNFDHNFYISPDFSASTTNEISDAGTNAFGIYKEEPVSTDKWDWNLKSNGNFSFDIKLNTRFHFYLTPSTFGASGRIRAWDYQWKLIRNRSGNITTYDIGARITGETNDRELDFYWSGSLNVNIDLQIGDKVYIFGRFGFDGDRNWRTESPEIWMNSTFIKIEGKTETAPTSANSYLIHESIDRIIKSITDNKGYLVSDFLGRPDLGYNAMGPGAKKAITNGYQIRNFSKEDRPVILSLKDAVESLNAMHCIGSCYEVDASGNSYMRIERFDYFYKDVEILRLNNTIQDYYEEVDLDSIFNEIEIGYSKYPEDDVTTLDEFNTKQTYITPIISYKKKLSQLSKLLTSGYSIELTRRKKFADTELDSWKYDEDNFAIALVQNGSAWVPEKDEAFLSVTGVISPETSYNLRLSPKRMLYAWAKLLNTGFVFKKSFELVKNTFFSKNGDLQTQFKASEQFNIGDPSKRVTLEKADVMLGEFDQFERIFAPVKITCKVSLSIEDVKLIKAAHQGRDTGGRNYGYITVKDNDGLLQSGYLTKLEYNPSSEMTTLVLRKKYANLGNQFDCSNYSNWTFSQFEAATGLSPEIEQCKFNDFN</sequence>
<dbReference type="Proteomes" id="UP001142592">
    <property type="component" value="Unassembled WGS sequence"/>
</dbReference>
<dbReference type="AlphaFoldDB" id="A0A9X3I912"/>
<comment type="caution">
    <text evidence="1">The sequence shown here is derived from an EMBL/GenBank/DDBJ whole genome shotgun (WGS) entry which is preliminary data.</text>
</comment>
<keyword evidence="2" id="KW-1185">Reference proteome</keyword>
<dbReference type="EMBL" id="JAPJUH010000002">
    <property type="protein sequence ID" value="MCX3264820.1"/>
    <property type="molecule type" value="Genomic_DNA"/>
</dbReference>